<reference evidence="8" key="1">
    <citation type="journal article" date="2021" name="Proc. Natl. Acad. Sci. U.S.A.">
        <title>Three genomes in the algal genus Volvox reveal the fate of a haploid sex-determining region after a transition to homothallism.</title>
        <authorList>
            <person name="Yamamoto K."/>
            <person name="Hamaji T."/>
            <person name="Kawai-Toyooka H."/>
            <person name="Matsuzaki R."/>
            <person name="Takahashi F."/>
            <person name="Nishimura Y."/>
            <person name="Kawachi M."/>
            <person name="Noguchi H."/>
            <person name="Minakuchi Y."/>
            <person name="Umen J.G."/>
            <person name="Toyoda A."/>
            <person name="Nozaki H."/>
        </authorList>
    </citation>
    <scope>NUCLEOTIDE SEQUENCE</scope>
    <source>
        <strain evidence="8">NIES-3785</strain>
        <strain evidence="7">NIES-3786</strain>
    </source>
</reference>
<evidence type="ECO:0000313" key="8">
    <source>
        <dbReference type="EMBL" id="GIL97416.1"/>
    </source>
</evidence>
<keyword evidence="4" id="KW-0663">Pyridoxal phosphate</keyword>
<dbReference type="OrthoDB" id="20198at2759"/>
<name>A0A8J4G3D6_9CHLO</name>
<evidence type="ECO:0000259" key="6">
    <source>
        <dbReference type="SMART" id="SM01119"/>
    </source>
</evidence>
<dbReference type="GO" id="GO:0036088">
    <property type="term" value="P:D-serine catabolic process"/>
    <property type="evidence" value="ECO:0007669"/>
    <property type="project" value="TreeGrafter"/>
</dbReference>
<dbReference type="InterPro" id="IPR029066">
    <property type="entry name" value="PLP-binding_barrel"/>
</dbReference>
<dbReference type="Proteomes" id="UP000722791">
    <property type="component" value="Unassembled WGS sequence"/>
</dbReference>
<dbReference type="SUPFAM" id="SSF51419">
    <property type="entry name" value="PLP-binding barrel"/>
    <property type="match status" value="1"/>
</dbReference>
<dbReference type="InterPro" id="IPR001608">
    <property type="entry name" value="Ala_racemase_N"/>
</dbReference>
<dbReference type="CDD" id="cd06819">
    <property type="entry name" value="PLPDE_III_LS_D-TA"/>
    <property type="match status" value="1"/>
</dbReference>
<accession>A0A8J4G3D6</accession>
<dbReference type="GO" id="GO:0016830">
    <property type="term" value="F:carbon-carbon lyase activity"/>
    <property type="evidence" value="ECO:0007669"/>
    <property type="project" value="UniProtKB-ARBA"/>
</dbReference>
<gene>
    <name evidence="7" type="ORF">Vretifemale_6749</name>
    <name evidence="8" type="ORF">Vretimale_3065</name>
</gene>
<dbReference type="GO" id="GO:0008721">
    <property type="term" value="F:D-serine ammonia-lyase activity"/>
    <property type="evidence" value="ECO:0007669"/>
    <property type="project" value="TreeGrafter"/>
</dbReference>
<dbReference type="InterPro" id="IPR042208">
    <property type="entry name" value="D-ser_dehydrat-like_sf"/>
</dbReference>
<dbReference type="EMBL" id="BNCP01000010">
    <property type="protein sequence ID" value="GIL77267.1"/>
    <property type="molecule type" value="Genomic_DNA"/>
</dbReference>
<evidence type="ECO:0000313" key="10">
    <source>
        <dbReference type="Proteomes" id="UP000747110"/>
    </source>
</evidence>
<dbReference type="PANTHER" id="PTHR28004">
    <property type="entry name" value="ZGC:162816-RELATED"/>
    <property type="match status" value="1"/>
</dbReference>
<keyword evidence="10" id="KW-1185">Reference proteome</keyword>
<dbReference type="InterPro" id="IPR051466">
    <property type="entry name" value="D-amino_acid_metab_enzyme"/>
</dbReference>
<proteinExistence type="inferred from homology"/>
<dbReference type="InterPro" id="IPR026956">
    <property type="entry name" value="D-ser_dehydrat-like_dom"/>
</dbReference>
<dbReference type="SMART" id="SM01119">
    <property type="entry name" value="D-ser_dehydrat"/>
    <property type="match status" value="1"/>
</dbReference>
<dbReference type="EMBL" id="BNCQ01000004">
    <property type="protein sequence ID" value="GIL97416.1"/>
    <property type="molecule type" value="Genomic_DNA"/>
</dbReference>
<comment type="caution">
    <text evidence="8">The sequence shown here is derived from an EMBL/GenBank/DDBJ whole genome shotgun (WGS) entry which is preliminary data.</text>
</comment>
<dbReference type="Proteomes" id="UP000747110">
    <property type="component" value="Unassembled WGS sequence"/>
</dbReference>
<protein>
    <recommendedName>
        <fullName evidence="6">D-serine dehydratase-like domain-containing protein</fullName>
    </recommendedName>
</protein>
<dbReference type="AlphaFoldDB" id="A0A8J4G3D6"/>
<evidence type="ECO:0000313" key="9">
    <source>
        <dbReference type="Proteomes" id="UP000722791"/>
    </source>
</evidence>
<evidence type="ECO:0000256" key="1">
    <source>
        <dbReference type="ARBA" id="ARBA00001933"/>
    </source>
</evidence>
<dbReference type="Pfam" id="PF14031">
    <property type="entry name" value="D-ser_dehydrat"/>
    <property type="match status" value="1"/>
</dbReference>
<dbReference type="PANTHER" id="PTHR28004:SF2">
    <property type="entry name" value="D-SERINE DEHYDRATASE"/>
    <property type="match status" value="1"/>
</dbReference>
<dbReference type="Pfam" id="PF01168">
    <property type="entry name" value="Ala_racemase_N"/>
    <property type="match status" value="1"/>
</dbReference>
<dbReference type="Gene3D" id="3.20.20.10">
    <property type="entry name" value="Alanine racemase"/>
    <property type="match status" value="1"/>
</dbReference>
<comment type="cofactor">
    <cofactor evidence="1">
        <name>pyridoxal 5'-phosphate</name>
        <dbReference type="ChEBI" id="CHEBI:597326"/>
    </cofactor>
</comment>
<evidence type="ECO:0000256" key="5">
    <source>
        <dbReference type="ARBA" id="ARBA00023239"/>
    </source>
</evidence>
<evidence type="ECO:0000313" key="7">
    <source>
        <dbReference type="EMBL" id="GIL77267.1"/>
    </source>
</evidence>
<evidence type="ECO:0000256" key="4">
    <source>
        <dbReference type="ARBA" id="ARBA00022898"/>
    </source>
</evidence>
<dbReference type="Gene3D" id="2.40.37.20">
    <property type="entry name" value="D-serine dehydratase-like domain"/>
    <property type="match status" value="1"/>
</dbReference>
<feature type="domain" description="D-serine dehydratase-like" evidence="6">
    <location>
        <begin position="306"/>
        <end position="406"/>
    </location>
</feature>
<comment type="similarity">
    <text evidence="3">Belongs to the DSD1 family.</text>
</comment>
<evidence type="ECO:0000256" key="2">
    <source>
        <dbReference type="ARBA" id="ARBA00001946"/>
    </source>
</evidence>
<organism evidence="8 9">
    <name type="scientific">Volvox reticuliferus</name>
    <dbReference type="NCBI Taxonomy" id="1737510"/>
    <lineage>
        <taxon>Eukaryota</taxon>
        <taxon>Viridiplantae</taxon>
        <taxon>Chlorophyta</taxon>
        <taxon>core chlorophytes</taxon>
        <taxon>Chlorophyceae</taxon>
        <taxon>CS clade</taxon>
        <taxon>Chlamydomonadales</taxon>
        <taxon>Volvocaceae</taxon>
        <taxon>Volvox</taxon>
    </lineage>
</organism>
<sequence length="436" mass="46527">MCLDAKMRLIGLAQQTFVRRISSRCGATVRCNATISAERAPARLGDRLSDVDTPALLVDLDAFERNCDKLRRMMALFPGVAVRPHAKAHKCADVARLQLQLLGAKGVCCQKVVEAEAMAEGGITDLLLSNEVIAPRKIDRLAGLAAAGARMGVCFESVDNLRHLQRAAAASGTCLDVLVELNVGQDRCGVDSPAEVVNLARAAAAMDNVRFAGIQAYHGGLQHVRDPQDRAQRVSKVVERTRAAVQALAAAGIPCETVTGGGTGTYRLEAASGIFTEVQPGSFAFNDADYSRNLQENGSTGEWEQSLWVLTQVMSVSPSRGLAVVDAGTKAVSLDSGPPQLPPCYTQLYGATLEYASGGDEHGKLLWPQGAYQLPMQLPPLGELLMLQPGHCDPTVNLYDWIVAVRSEQQLSAANVGGEDTRVVAVWPIRGRGPGY</sequence>
<evidence type="ECO:0000256" key="3">
    <source>
        <dbReference type="ARBA" id="ARBA00005323"/>
    </source>
</evidence>
<keyword evidence="5" id="KW-0456">Lyase</keyword>
<dbReference type="FunFam" id="3.20.20.10:FF:000026">
    <property type="entry name" value="D-threonine aldolase"/>
    <property type="match status" value="1"/>
</dbReference>
<comment type="cofactor">
    <cofactor evidence="2">
        <name>Mg(2+)</name>
        <dbReference type="ChEBI" id="CHEBI:18420"/>
    </cofactor>
</comment>